<dbReference type="EMBL" id="CAKXAJ010025761">
    <property type="protein sequence ID" value="CAH2243636.1"/>
    <property type="molecule type" value="Genomic_DNA"/>
</dbReference>
<comment type="caution">
    <text evidence="2">The sequence shown here is derived from an EMBL/GenBank/DDBJ whole genome shotgun (WGS) entry which is preliminary data.</text>
</comment>
<feature type="region of interest" description="Disordered" evidence="1">
    <location>
        <begin position="489"/>
        <end position="509"/>
    </location>
</feature>
<sequence length="622" mass="68009">MQKFVRMDVCMNVSTKISRKVIRRARVAPRATHRYAAYKGRPASALRSPAPPAMRLHAFLIALCVCAHNARAASIALDNVDFDDDHLNVVNENLRKPGDIPVKVVEGPVLDENSNDYVPSDDISVNVKRIEVDLENPGEPQRQEHETQNPENFSDNDKIVVAIRQSIEQAENVFNEGLKHVSDSFKTFSHPDEDLPLIQKNIKNLKENFNDQFEKLNKTIRAYLKPQTFSSGESMANPKLEIVQAHLKYLDDNFKLGLDTLTEGVEVYSIIKEEDEAEKAIALKADLKAESEVAPAGTPSKPAENPPAQPTPANTGTPAAGTTPWNIFISNLQNSITSAFTNLGSIMNNGQSGTNGQGSAQSPGSQITDFWQNIFQGQNTVNQKPPTQEGTNPANTQADPVPAQTPAPWGPQSIIQSIQSSWNNNPIQQAYQNFVSLITPQTPPAQQPAISPNPTPAVAVAPEKVPERTTADKPVAVPTQGSNVVPAPVNEQPQADAANPVPPQTGPIQQLVQNNPIIKGIQSAVQRIQGTPNPETPREEIIKEDQNKEEIEDPKGHYHGGYRPDNSVANQGDSSSSGRVEEKVEEKVEENLQVIPAKETEVLQEEIKAEEMKTPPVSDKTE</sequence>
<feature type="region of interest" description="Disordered" evidence="1">
    <location>
        <begin position="527"/>
        <end position="589"/>
    </location>
</feature>
<feature type="compositionally biased region" description="Basic and acidic residues" evidence="1">
    <location>
        <begin position="579"/>
        <end position="589"/>
    </location>
</feature>
<keyword evidence="3" id="KW-1185">Reference proteome</keyword>
<evidence type="ECO:0000313" key="2">
    <source>
        <dbReference type="EMBL" id="CAH2243636.1"/>
    </source>
</evidence>
<feature type="region of interest" description="Disordered" evidence="1">
    <location>
        <begin position="464"/>
        <end position="483"/>
    </location>
</feature>
<organism evidence="2 3">
    <name type="scientific">Pararge aegeria aegeria</name>
    <dbReference type="NCBI Taxonomy" id="348720"/>
    <lineage>
        <taxon>Eukaryota</taxon>
        <taxon>Metazoa</taxon>
        <taxon>Ecdysozoa</taxon>
        <taxon>Arthropoda</taxon>
        <taxon>Hexapoda</taxon>
        <taxon>Insecta</taxon>
        <taxon>Pterygota</taxon>
        <taxon>Neoptera</taxon>
        <taxon>Endopterygota</taxon>
        <taxon>Lepidoptera</taxon>
        <taxon>Glossata</taxon>
        <taxon>Ditrysia</taxon>
        <taxon>Papilionoidea</taxon>
        <taxon>Nymphalidae</taxon>
        <taxon>Satyrinae</taxon>
        <taxon>Satyrini</taxon>
        <taxon>Parargina</taxon>
        <taxon>Pararge</taxon>
    </lineage>
</organism>
<proteinExistence type="predicted"/>
<feature type="compositionally biased region" description="Basic and acidic residues" evidence="1">
    <location>
        <begin position="536"/>
        <end position="556"/>
    </location>
</feature>
<protein>
    <submittedName>
        <fullName evidence="2">Jg23561 protein</fullName>
    </submittedName>
</protein>
<dbReference type="OrthoDB" id="7458610at2759"/>
<evidence type="ECO:0000256" key="1">
    <source>
        <dbReference type="SAM" id="MobiDB-lite"/>
    </source>
</evidence>
<feature type="region of interest" description="Disordered" evidence="1">
    <location>
        <begin position="380"/>
        <end position="411"/>
    </location>
</feature>
<evidence type="ECO:0000313" key="3">
    <source>
        <dbReference type="Proteomes" id="UP000838756"/>
    </source>
</evidence>
<gene>
    <name evidence="2" type="primary">jg23561</name>
    <name evidence="2" type="ORF">PAEG_LOCUS19740</name>
</gene>
<dbReference type="Proteomes" id="UP000838756">
    <property type="component" value="Unassembled WGS sequence"/>
</dbReference>
<dbReference type="AlphaFoldDB" id="A0A8S4RXH1"/>
<feature type="compositionally biased region" description="Polar residues" evidence="1">
    <location>
        <begin position="380"/>
        <end position="398"/>
    </location>
</feature>
<feature type="compositionally biased region" description="Low complexity" evidence="1">
    <location>
        <begin position="311"/>
        <end position="322"/>
    </location>
</feature>
<feature type="compositionally biased region" description="Polar residues" evidence="1">
    <location>
        <begin position="567"/>
        <end position="578"/>
    </location>
</feature>
<name>A0A8S4RXH1_9NEOP</name>
<feature type="region of interest" description="Disordered" evidence="1">
    <location>
        <begin position="291"/>
        <end position="322"/>
    </location>
</feature>
<accession>A0A8S4RXH1</accession>
<reference evidence="2" key="1">
    <citation type="submission" date="2022-03" db="EMBL/GenBank/DDBJ databases">
        <authorList>
            <person name="Lindestad O."/>
        </authorList>
    </citation>
    <scope>NUCLEOTIDE SEQUENCE</scope>
</reference>
<feature type="region of interest" description="Disordered" evidence="1">
    <location>
        <begin position="134"/>
        <end position="155"/>
    </location>
</feature>